<sequence>MSKMKRLGYAAESEFVYHGIEEEEKKKMLLYHSEKLVVAYGIISLKPEKTIMVTKNLRVCGDCHSALKYITTITKREITIRDTTRFHHFKNGACKEFW</sequence>
<evidence type="ECO:0000313" key="4">
    <source>
        <dbReference type="Proteomes" id="UP001567538"/>
    </source>
</evidence>
<dbReference type="InterPro" id="IPR032867">
    <property type="entry name" value="DYW_dom"/>
</dbReference>
<organism evidence="3 4">
    <name type="scientific">Salvia divinorum</name>
    <name type="common">Maria pastora</name>
    <name type="synonym">Diviner's sage</name>
    <dbReference type="NCBI Taxonomy" id="28513"/>
    <lineage>
        <taxon>Eukaryota</taxon>
        <taxon>Viridiplantae</taxon>
        <taxon>Streptophyta</taxon>
        <taxon>Embryophyta</taxon>
        <taxon>Tracheophyta</taxon>
        <taxon>Spermatophyta</taxon>
        <taxon>Magnoliopsida</taxon>
        <taxon>eudicotyledons</taxon>
        <taxon>Gunneridae</taxon>
        <taxon>Pentapetalae</taxon>
        <taxon>asterids</taxon>
        <taxon>lamiids</taxon>
        <taxon>Lamiales</taxon>
        <taxon>Lamiaceae</taxon>
        <taxon>Nepetoideae</taxon>
        <taxon>Mentheae</taxon>
        <taxon>Salviinae</taxon>
        <taxon>Salvia</taxon>
        <taxon>Salvia subgen. Calosphace</taxon>
    </lineage>
</organism>
<accession>A0ABD1I312</accession>
<comment type="similarity">
    <text evidence="1">Belongs to the PPR family. PCMP-H subfamily.</text>
</comment>
<proteinExistence type="inferred from homology"/>
<evidence type="ECO:0000256" key="1">
    <source>
        <dbReference type="ARBA" id="ARBA00006643"/>
    </source>
</evidence>
<name>A0ABD1I312_SALDI</name>
<gene>
    <name evidence="3" type="ORF">AAHA92_05332</name>
</gene>
<reference evidence="3 4" key="1">
    <citation type="submission" date="2024-06" db="EMBL/GenBank/DDBJ databases">
        <title>A chromosome level genome sequence of Diviner's sage (Salvia divinorum).</title>
        <authorList>
            <person name="Ford S.A."/>
            <person name="Ro D.-K."/>
            <person name="Ness R.W."/>
            <person name="Phillips M.A."/>
        </authorList>
    </citation>
    <scope>NUCLEOTIDE SEQUENCE [LARGE SCALE GENOMIC DNA]</scope>
    <source>
        <strain evidence="3">SAF-2024a</strain>
        <tissue evidence="3">Leaf</tissue>
    </source>
</reference>
<comment type="caution">
    <text evidence="3">The sequence shown here is derived from an EMBL/GenBank/DDBJ whole genome shotgun (WGS) entry which is preliminary data.</text>
</comment>
<dbReference type="Pfam" id="PF14432">
    <property type="entry name" value="DYW_deaminase"/>
    <property type="match status" value="1"/>
</dbReference>
<protein>
    <recommendedName>
        <fullName evidence="2">DYW domain-containing protein</fullName>
    </recommendedName>
</protein>
<feature type="domain" description="DYW" evidence="2">
    <location>
        <begin position="8"/>
        <end position="98"/>
    </location>
</feature>
<evidence type="ECO:0000259" key="2">
    <source>
        <dbReference type="Pfam" id="PF14432"/>
    </source>
</evidence>
<keyword evidence="4" id="KW-1185">Reference proteome</keyword>
<dbReference type="AlphaFoldDB" id="A0ABD1I312"/>
<dbReference type="Proteomes" id="UP001567538">
    <property type="component" value="Unassembled WGS sequence"/>
</dbReference>
<dbReference type="EMBL" id="JBEAFC010000003">
    <property type="protein sequence ID" value="KAL1562797.1"/>
    <property type="molecule type" value="Genomic_DNA"/>
</dbReference>
<evidence type="ECO:0000313" key="3">
    <source>
        <dbReference type="EMBL" id="KAL1562797.1"/>
    </source>
</evidence>